<feature type="transmembrane region" description="Helical" evidence="1">
    <location>
        <begin position="196"/>
        <end position="221"/>
    </location>
</feature>
<feature type="transmembrane region" description="Helical" evidence="1">
    <location>
        <begin position="227"/>
        <end position="250"/>
    </location>
</feature>
<proteinExistence type="predicted"/>
<comment type="caution">
    <text evidence="2">The sequence shown here is derived from an EMBL/GenBank/DDBJ whole genome shotgun (WGS) entry which is preliminary data.</text>
</comment>
<keyword evidence="3" id="KW-1185">Reference proteome</keyword>
<sequence>MPAITPLRAAEPLLGGRPGAHAASGPSPFRAAATVICMVAAFGTAAIGILLHGGCMPAYELPAASARMCASPVANAFTGGEFPAAPGRATGAMAAFDPVTGWFVELGFLLGDGLGAADIMAVLLVINTIAVAAMALGTAVLMPRLAWLPVACISPAIIFSMGQSLDPLGVACFVWALVLLNPRVAGPHSLVGAGALLALAALVNPLGAIGVVVVFVLLWQAGQRSDLLTIGGVALIVIGVALAADGLIFYRLARWWQEPIDRGSLASIVAYGEQLSPQLLAGISLAVCALAVTAALIVIAGRPRPNLYAALTVILGTALLTLPAAPVTHALWLLPVAALAVRRLWMFIAWALAEAAFAIAVNLSDIATLEPSDGLSPAWLLVLTLLRLTAVAAVIAAAALRLDHHPRPAAPAGEPATEALH</sequence>
<gene>
    <name evidence="2" type="ORF">ACFFN1_15435</name>
</gene>
<organism evidence="2 3">
    <name type="scientific">Brevibacterium otitidis</name>
    <dbReference type="NCBI Taxonomy" id="53364"/>
    <lineage>
        <taxon>Bacteria</taxon>
        <taxon>Bacillati</taxon>
        <taxon>Actinomycetota</taxon>
        <taxon>Actinomycetes</taxon>
        <taxon>Micrococcales</taxon>
        <taxon>Brevibacteriaceae</taxon>
        <taxon>Brevibacterium</taxon>
    </lineage>
</organism>
<feature type="transmembrane region" description="Helical" evidence="1">
    <location>
        <begin position="279"/>
        <end position="301"/>
    </location>
</feature>
<dbReference type="EMBL" id="JBHMAU010000130">
    <property type="protein sequence ID" value="MFB9777767.1"/>
    <property type="molecule type" value="Genomic_DNA"/>
</dbReference>
<keyword evidence="1" id="KW-1133">Transmembrane helix</keyword>
<dbReference type="RefSeq" id="WP_376841754.1">
    <property type="nucleotide sequence ID" value="NZ_JBHMAU010000130.1"/>
</dbReference>
<accession>A0ABV5X7R8</accession>
<reference evidence="2 3" key="1">
    <citation type="submission" date="2024-09" db="EMBL/GenBank/DDBJ databases">
        <authorList>
            <person name="Sun Q."/>
            <person name="Mori K."/>
        </authorList>
    </citation>
    <scope>NUCLEOTIDE SEQUENCE [LARGE SCALE GENOMIC DNA]</scope>
    <source>
        <strain evidence="2 3">JCM 11683</strain>
    </source>
</reference>
<evidence type="ECO:0000256" key="1">
    <source>
        <dbReference type="SAM" id="Phobius"/>
    </source>
</evidence>
<evidence type="ECO:0000313" key="3">
    <source>
        <dbReference type="Proteomes" id="UP001589707"/>
    </source>
</evidence>
<feature type="transmembrane region" description="Helical" evidence="1">
    <location>
        <begin position="378"/>
        <end position="400"/>
    </location>
</feature>
<feature type="transmembrane region" description="Helical" evidence="1">
    <location>
        <begin position="168"/>
        <end position="184"/>
    </location>
</feature>
<protein>
    <recommendedName>
        <fullName evidence="4">DUF2029 domain-containing protein</fullName>
    </recommendedName>
</protein>
<feature type="transmembrane region" description="Helical" evidence="1">
    <location>
        <begin position="344"/>
        <end position="363"/>
    </location>
</feature>
<name>A0ABV5X7R8_9MICO</name>
<keyword evidence="1" id="KW-0812">Transmembrane</keyword>
<feature type="transmembrane region" description="Helical" evidence="1">
    <location>
        <begin position="307"/>
        <end position="332"/>
    </location>
</feature>
<feature type="transmembrane region" description="Helical" evidence="1">
    <location>
        <begin position="31"/>
        <end position="51"/>
    </location>
</feature>
<feature type="transmembrane region" description="Helical" evidence="1">
    <location>
        <begin position="119"/>
        <end position="138"/>
    </location>
</feature>
<dbReference type="Proteomes" id="UP001589707">
    <property type="component" value="Unassembled WGS sequence"/>
</dbReference>
<evidence type="ECO:0000313" key="2">
    <source>
        <dbReference type="EMBL" id="MFB9777767.1"/>
    </source>
</evidence>
<keyword evidence="1" id="KW-0472">Membrane</keyword>
<evidence type="ECO:0008006" key="4">
    <source>
        <dbReference type="Google" id="ProtNLM"/>
    </source>
</evidence>